<gene>
    <name evidence="2" type="ORF">BJP36_09725</name>
</gene>
<feature type="domain" description="Bulb-type lectin" evidence="1">
    <location>
        <begin position="53"/>
        <end position="161"/>
    </location>
</feature>
<dbReference type="InterPro" id="IPR036426">
    <property type="entry name" value="Bulb-type_lectin_dom_sf"/>
</dbReference>
<dbReference type="SMART" id="SM00108">
    <property type="entry name" value="B_lectin"/>
    <property type="match status" value="1"/>
</dbReference>
<evidence type="ECO:0000313" key="3">
    <source>
        <dbReference type="Proteomes" id="UP000176944"/>
    </source>
</evidence>
<reference evidence="3" key="1">
    <citation type="submission" date="2016-10" db="EMBL/GenBank/DDBJ databases">
        <title>Comparative genomics uncovers the prolific and rare metabolic potential of the cyanobacterial genus Moorea.</title>
        <authorList>
            <person name="Leao T."/>
            <person name="Castelao G."/>
            <person name="Korobeynikov A."/>
            <person name="Monroe E.A."/>
            <person name="Podell S."/>
            <person name="Glukhov E."/>
            <person name="Allen E."/>
            <person name="Gerwick W.H."/>
            <person name="Gerwick L."/>
        </authorList>
    </citation>
    <scope>NUCLEOTIDE SEQUENCE [LARGE SCALE GENOMIC DNA]</scope>
    <source>
        <strain evidence="3">JHB</strain>
    </source>
</reference>
<sequence length="163" mass="18093">MHSVFLATILEENLRADLGIKKNLMKKLLITLLVALCLVTTLFLTSPATALAKTTLYPGEELRRGDFITSPNGQYKFIQQEDGNLVLYNGSGVPLWNNEQKGKAVSRTIMQDDGNLVTYGYPEALWSSRTSGSLGAYLMLQDDGNIVIYQPHPDPIWTTNTVE</sequence>
<name>A0A1D9FXS1_MOOP1</name>
<evidence type="ECO:0000259" key="1">
    <source>
        <dbReference type="PROSITE" id="PS50927"/>
    </source>
</evidence>
<accession>A0A1D9FXS1</accession>
<organism evidence="2 3">
    <name type="scientific">Moorena producens (strain JHB)</name>
    <dbReference type="NCBI Taxonomy" id="1454205"/>
    <lineage>
        <taxon>Bacteria</taxon>
        <taxon>Bacillati</taxon>
        <taxon>Cyanobacteriota</taxon>
        <taxon>Cyanophyceae</taxon>
        <taxon>Coleofasciculales</taxon>
        <taxon>Coleofasciculaceae</taxon>
        <taxon>Moorena</taxon>
    </lineage>
</organism>
<dbReference type="AlphaFoldDB" id="A0A1D9FXS1"/>
<evidence type="ECO:0000313" key="2">
    <source>
        <dbReference type="EMBL" id="AOY80167.2"/>
    </source>
</evidence>
<dbReference type="SUPFAM" id="SSF51110">
    <property type="entry name" value="alpha-D-mannose-specific plant lectins"/>
    <property type="match status" value="1"/>
</dbReference>
<dbReference type="Proteomes" id="UP000176944">
    <property type="component" value="Chromosome"/>
</dbReference>
<dbReference type="Gene3D" id="2.90.10.10">
    <property type="entry name" value="Bulb-type lectin domain"/>
    <property type="match status" value="2"/>
</dbReference>
<dbReference type="EMBL" id="CP017708">
    <property type="protein sequence ID" value="AOY80167.2"/>
    <property type="molecule type" value="Genomic_DNA"/>
</dbReference>
<protein>
    <recommendedName>
        <fullName evidence="1">Bulb-type lectin domain-containing protein</fullName>
    </recommendedName>
</protein>
<proteinExistence type="predicted"/>
<dbReference type="InterPro" id="IPR001480">
    <property type="entry name" value="Bulb-type_lectin_dom"/>
</dbReference>
<dbReference type="PROSITE" id="PS50927">
    <property type="entry name" value="BULB_LECTIN"/>
    <property type="match status" value="1"/>
</dbReference>